<proteinExistence type="inferred from homology"/>
<comment type="similarity">
    <text evidence="1">Belongs to the LytR/CpsA/Psr (LCP) family.</text>
</comment>
<evidence type="ECO:0000256" key="3">
    <source>
        <dbReference type="SAM" id="Phobius"/>
    </source>
</evidence>
<feature type="compositionally biased region" description="Low complexity" evidence="2">
    <location>
        <begin position="64"/>
        <end position="89"/>
    </location>
</feature>
<keyword evidence="6" id="KW-1185">Reference proteome</keyword>
<dbReference type="PANTHER" id="PTHR33392">
    <property type="entry name" value="POLYISOPRENYL-TEICHOIC ACID--PEPTIDOGLYCAN TEICHOIC ACID TRANSFERASE TAGU"/>
    <property type="match status" value="1"/>
</dbReference>
<keyword evidence="3" id="KW-0812">Transmembrane</keyword>
<feature type="transmembrane region" description="Helical" evidence="3">
    <location>
        <begin position="118"/>
        <end position="137"/>
    </location>
</feature>
<evidence type="ECO:0000256" key="2">
    <source>
        <dbReference type="SAM" id="MobiDB-lite"/>
    </source>
</evidence>
<protein>
    <submittedName>
        <fullName evidence="5">LytR family transcriptional regulator</fullName>
    </submittedName>
</protein>
<dbReference type="AlphaFoldDB" id="A0A371PQY7"/>
<comment type="caution">
    <text evidence="5">The sequence shown here is derived from an EMBL/GenBank/DDBJ whole genome shotgun (WGS) entry which is preliminary data.</text>
</comment>
<dbReference type="Gene3D" id="3.40.630.190">
    <property type="entry name" value="LCP protein"/>
    <property type="match status" value="1"/>
</dbReference>
<evidence type="ECO:0000313" key="6">
    <source>
        <dbReference type="Proteomes" id="UP000262477"/>
    </source>
</evidence>
<sequence length="439" mass="46287">MSSALGRGAGDTSAAGPGKPAGHSAYGAEGAERGTSEAWQQYNRPGANRHPTAGADAGGRRTKSGSSGRRTKSGPSGRRTKSGRSGSRTAPDAGGSASGHAPRRRTHRSRRKRPLRRIAVALLVTLLAIPVGTVAWADGRLNNKVDLGTPGQRHHTGKGTNYLLVGSDSRDGLTDRQKEDLHTGSAGGRRTDSMILLHTGSGGTTMVSLPRDSWLTIPAYTSPMTGKHHGPAKNKLNAAFALGGPKMLVNTIEHNTGLTIDHYVEVGFAGFVNLVDAVGGVPMCLERDLIDKKSGADLRKGCQTLDGSAALAFVRQRHQEAKGDLGRTRNQQKFLSALAHRAGSPGTMLDPYALYSALNAGLDTLVVDRDTGLLDLVSMFRAVHGVTGGRGRQLNVPVASLGFPTSKGSAVLWDRARARQLFSELHDDRTVNLKDGGSR</sequence>
<organism evidence="5 6">
    <name type="scientific">Streptomyces inhibens</name>
    <dbReference type="NCBI Taxonomy" id="2293571"/>
    <lineage>
        <taxon>Bacteria</taxon>
        <taxon>Bacillati</taxon>
        <taxon>Actinomycetota</taxon>
        <taxon>Actinomycetes</taxon>
        <taxon>Kitasatosporales</taxon>
        <taxon>Streptomycetaceae</taxon>
        <taxon>Streptomyces</taxon>
    </lineage>
</organism>
<evidence type="ECO:0000313" key="5">
    <source>
        <dbReference type="EMBL" id="REK84928.1"/>
    </source>
</evidence>
<dbReference type="OrthoDB" id="9782542at2"/>
<feature type="region of interest" description="Disordered" evidence="2">
    <location>
        <begin position="1"/>
        <end position="113"/>
    </location>
</feature>
<dbReference type="RefSeq" id="WP_128512119.1">
    <property type="nucleotide sequence ID" value="NZ_QUAC01000468.1"/>
</dbReference>
<keyword evidence="3" id="KW-1133">Transmembrane helix</keyword>
<dbReference type="Proteomes" id="UP000262477">
    <property type="component" value="Unassembled WGS sequence"/>
</dbReference>
<feature type="region of interest" description="Disordered" evidence="2">
    <location>
        <begin position="168"/>
        <end position="188"/>
    </location>
</feature>
<feature type="compositionally biased region" description="Basic residues" evidence="2">
    <location>
        <begin position="101"/>
        <end position="113"/>
    </location>
</feature>
<feature type="compositionally biased region" description="Basic and acidic residues" evidence="2">
    <location>
        <begin position="168"/>
        <end position="182"/>
    </location>
</feature>
<dbReference type="InterPro" id="IPR004474">
    <property type="entry name" value="LytR_CpsA_psr"/>
</dbReference>
<evidence type="ECO:0000256" key="1">
    <source>
        <dbReference type="ARBA" id="ARBA00006068"/>
    </source>
</evidence>
<reference evidence="5 6" key="1">
    <citation type="submission" date="2018-08" db="EMBL/GenBank/DDBJ databases">
        <title>Streptomyces NEAU-D10 sp. nov., a novel Actinomycete isolated from soil.</title>
        <authorList>
            <person name="Jin L."/>
        </authorList>
    </citation>
    <scope>NUCLEOTIDE SEQUENCE [LARGE SCALE GENOMIC DNA]</scope>
    <source>
        <strain evidence="5 6">NEAU-D10</strain>
    </source>
</reference>
<keyword evidence="3" id="KW-0472">Membrane</keyword>
<accession>A0A371PQY7</accession>
<dbReference type="Pfam" id="PF03816">
    <property type="entry name" value="LytR_cpsA_psr"/>
    <property type="match status" value="1"/>
</dbReference>
<gene>
    <name evidence="5" type="ORF">DY245_40675</name>
</gene>
<dbReference type="EMBL" id="QUAC01000468">
    <property type="protein sequence ID" value="REK84928.1"/>
    <property type="molecule type" value="Genomic_DNA"/>
</dbReference>
<name>A0A371PQY7_STRIH</name>
<dbReference type="NCBIfam" id="TIGR00350">
    <property type="entry name" value="lytR_cpsA_psr"/>
    <property type="match status" value="1"/>
</dbReference>
<dbReference type="InterPro" id="IPR050922">
    <property type="entry name" value="LytR/CpsA/Psr_CW_biosynth"/>
</dbReference>
<feature type="domain" description="Cell envelope-related transcriptional attenuator" evidence="4">
    <location>
        <begin position="190"/>
        <end position="342"/>
    </location>
</feature>
<dbReference type="PANTHER" id="PTHR33392:SF6">
    <property type="entry name" value="POLYISOPRENYL-TEICHOIC ACID--PEPTIDOGLYCAN TEICHOIC ACID TRANSFERASE TAGU"/>
    <property type="match status" value="1"/>
</dbReference>
<evidence type="ECO:0000259" key="4">
    <source>
        <dbReference type="Pfam" id="PF03816"/>
    </source>
</evidence>